<reference evidence="4" key="1">
    <citation type="journal article" date="2017" name="Appl. Environ. Microbiol.">
        <title>Genomic Analysis of Calderihabitans maritimus KKC1, a Thermophilic, Hydrogenogenic, Carboxydotrophic Bacterium Isolated from Marine Sediment.</title>
        <authorList>
            <person name="Omae K."/>
            <person name="Yoneda Y."/>
            <person name="Fukuyama Y."/>
            <person name="Yoshida T."/>
            <person name="Sako Y."/>
        </authorList>
    </citation>
    <scope>NUCLEOTIDE SEQUENCE [LARGE SCALE GENOMIC DNA]</scope>
    <source>
        <strain evidence="4">KKC1</strain>
    </source>
</reference>
<dbReference type="Proteomes" id="UP000197032">
    <property type="component" value="Unassembled WGS sequence"/>
</dbReference>
<comment type="caution">
    <text evidence="3">The sequence shown here is derived from an EMBL/GenBank/DDBJ whole genome shotgun (WGS) entry which is preliminary data.</text>
</comment>
<dbReference type="InterPro" id="IPR048764">
    <property type="entry name" value="PylC_N"/>
</dbReference>
<dbReference type="AlphaFoldDB" id="A0A1Z5HUS5"/>
<dbReference type="SUPFAM" id="SSF56059">
    <property type="entry name" value="Glutathione synthetase ATP-binding domain-like"/>
    <property type="match status" value="1"/>
</dbReference>
<evidence type="ECO:0000313" key="3">
    <source>
        <dbReference type="EMBL" id="GAW93289.1"/>
    </source>
</evidence>
<gene>
    <name evidence="3" type="ORF">KKC1_24260</name>
</gene>
<protein>
    <recommendedName>
        <fullName evidence="2">ATP-grasp domain-containing protein</fullName>
    </recommendedName>
</protein>
<organism evidence="3 4">
    <name type="scientific">Calderihabitans maritimus</name>
    <dbReference type="NCBI Taxonomy" id="1246530"/>
    <lineage>
        <taxon>Bacteria</taxon>
        <taxon>Bacillati</taxon>
        <taxon>Bacillota</taxon>
        <taxon>Clostridia</taxon>
        <taxon>Neomoorellales</taxon>
        <taxon>Calderihabitantaceae</taxon>
        <taxon>Calderihabitans</taxon>
    </lineage>
</organism>
<keyword evidence="4" id="KW-1185">Reference proteome</keyword>
<name>A0A1Z5HUS5_9FIRM</name>
<dbReference type="OrthoDB" id="9803907at2"/>
<keyword evidence="1" id="KW-0067">ATP-binding</keyword>
<keyword evidence="1" id="KW-0547">Nucleotide-binding</keyword>
<feature type="domain" description="ATP-grasp" evidence="2">
    <location>
        <begin position="123"/>
        <end position="298"/>
    </location>
</feature>
<evidence type="ECO:0000313" key="4">
    <source>
        <dbReference type="Proteomes" id="UP000197032"/>
    </source>
</evidence>
<dbReference type="GO" id="GO:0008716">
    <property type="term" value="F:D-alanine-D-alanine ligase activity"/>
    <property type="evidence" value="ECO:0007669"/>
    <property type="project" value="TreeGrafter"/>
</dbReference>
<dbReference type="PANTHER" id="PTHR23132">
    <property type="entry name" value="D-ALANINE--D-ALANINE LIGASE"/>
    <property type="match status" value="1"/>
</dbReference>
<dbReference type="NCBIfam" id="NF009402">
    <property type="entry name" value="PRK12767.1-1"/>
    <property type="match status" value="1"/>
</dbReference>
<dbReference type="PROSITE" id="PS50975">
    <property type="entry name" value="ATP_GRASP"/>
    <property type="match status" value="1"/>
</dbReference>
<dbReference type="InterPro" id="IPR011761">
    <property type="entry name" value="ATP-grasp"/>
</dbReference>
<dbReference type="InterPro" id="IPR013815">
    <property type="entry name" value="ATP_grasp_subdomain_1"/>
</dbReference>
<proteinExistence type="predicted"/>
<evidence type="ECO:0000259" key="2">
    <source>
        <dbReference type="PROSITE" id="PS50975"/>
    </source>
</evidence>
<dbReference type="Gene3D" id="3.30.470.20">
    <property type="entry name" value="ATP-grasp fold, B domain"/>
    <property type="match status" value="1"/>
</dbReference>
<dbReference type="GO" id="GO:0005524">
    <property type="term" value="F:ATP binding"/>
    <property type="evidence" value="ECO:0007669"/>
    <property type="project" value="UniProtKB-UniRule"/>
</dbReference>
<sequence length="347" mass="39141">MEKVRILITGMGTAVGISIFKALKMSSLDTVIIGVDYAPFSAGLFRVDKAYLVKPAAYSPARFLDALLTICQKESIDLVFFGRETEMRLVAQVQEQFQRETGSKLLVNGPEVLRRTCDKWELVRFMQEQNLPVPASAIPEKEQLEELVRAHGFPLVVKPRSGSGSANVVVVWDKEQLRYVLNRISQPIVQQYLLPEDEEYTVGLFLPKPGECAGSIVMKRRLDGGVTSVAEVVEDKEIQELCTRTVVALGAVGPCNIQLRKTEEGPKIFDVNPRFSSSTVIRAYFGFNEPEMAIRCYVMNEEVKVGRIARGVALRYWHELYVKPEEMKKLLYQRQTTSPRSTVVDNF</sequence>
<dbReference type="EMBL" id="BDGJ01000125">
    <property type="protein sequence ID" value="GAW93289.1"/>
    <property type="molecule type" value="Genomic_DNA"/>
</dbReference>
<dbReference type="Pfam" id="PF02655">
    <property type="entry name" value="ATP-grasp_3"/>
    <property type="match status" value="1"/>
</dbReference>
<dbReference type="PANTHER" id="PTHR23132:SF14">
    <property type="entry name" value="ATP-GRASP DOMAIN-CONTAINING PROTEIN"/>
    <property type="match status" value="1"/>
</dbReference>
<dbReference type="RefSeq" id="WP_088554451.1">
    <property type="nucleotide sequence ID" value="NZ_BDGJ01000125.1"/>
</dbReference>
<dbReference type="Gene3D" id="3.30.1490.20">
    <property type="entry name" value="ATP-grasp fold, A domain"/>
    <property type="match status" value="1"/>
</dbReference>
<dbReference type="Pfam" id="PF21360">
    <property type="entry name" value="PylC-like_N"/>
    <property type="match status" value="1"/>
</dbReference>
<accession>A0A1Z5HUS5</accession>
<dbReference type="Gene3D" id="3.40.50.20">
    <property type="match status" value="1"/>
</dbReference>
<dbReference type="GO" id="GO:0046872">
    <property type="term" value="F:metal ion binding"/>
    <property type="evidence" value="ECO:0007669"/>
    <property type="project" value="InterPro"/>
</dbReference>
<evidence type="ECO:0000256" key="1">
    <source>
        <dbReference type="PROSITE-ProRule" id="PRU00409"/>
    </source>
</evidence>
<dbReference type="InterPro" id="IPR003806">
    <property type="entry name" value="ATP-grasp_PylC-type"/>
</dbReference>